<feature type="compositionally biased region" description="Basic and acidic residues" evidence="1">
    <location>
        <begin position="189"/>
        <end position="222"/>
    </location>
</feature>
<gene>
    <name evidence="2" type="ORF">PVAP13_2NG459703</name>
</gene>
<evidence type="ECO:0000256" key="1">
    <source>
        <dbReference type="SAM" id="MobiDB-lite"/>
    </source>
</evidence>
<feature type="compositionally biased region" description="Basic and acidic residues" evidence="1">
    <location>
        <begin position="265"/>
        <end position="289"/>
    </location>
</feature>
<feature type="compositionally biased region" description="Low complexity" evidence="1">
    <location>
        <begin position="168"/>
        <end position="185"/>
    </location>
</feature>
<evidence type="ECO:0000313" key="2">
    <source>
        <dbReference type="EMBL" id="KAG2632903.1"/>
    </source>
</evidence>
<keyword evidence="3" id="KW-1185">Reference proteome</keyword>
<dbReference type="AlphaFoldDB" id="A0A8T0VK42"/>
<dbReference type="Proteomes" id="UP000823388">
    <property type="component" value="Chromosome 2N"/>
</dbReference>
<proteinExistence type="predicted"/>
<organism evidence="2 3">
    <name type="scientific">Panicum virgatum</name>
    <name type="common">Blackwell switchgrass</name>
    <dbReference type="NCBI Taxonomy" id="38727"/>
    <lineage>
        <taxon>Eukaryota</taxon>
        <taxon>Viridiplantae</taxon>
        <taxon>Streptophyta</taxon>
        <taxon>Embryophyta</taxon>
        <taxon>Tracheophyta</taxon>
        <taxon>Spermatophyta</taxon>
        <taxon>Magnoliopsida</taxon>
        <taxon>Liliopsida</taxon>
        <taxon>Poales</taxon>
        <taxon>Poaceae</taxon>
        <taxon>PACMAD clade</taxon>
        <taxon>Panicoideae</taxon>
        <taxon>Panicodae</taxon>
        <taxon>Paniceae</taxon>
        <taxon>Panicinae</taxon>
        <taxon>Panicum</taxon>
        <taxon>Panicum sect. Hiantes</taxon>
    </lineage>
</organism>
<evidence type="ECO:0000313" key="3">
    <source>
        <dbReference type="Proteomes" id="UP000823388"/>
    </source>
</evidence>
<sequence>MWGPYVGLLPSSSSPGLRRDGGHGARVCGGMTTAARRSSARARAGASPCPRRRSSRCPLLPPGDLAPRASGLREWRSQRAAGIRWCHLLPWPAPLLAARRPATGAPPRCSHGGLEQREARRRLLDTAVFRTSSAPPVPARGPARGGEGRRGSLLCVSREDARPPRVPGPARHGAGAAAAPCSAPPMSSRGREEGGKGRGREEGGKGRGREEGPPLPWPRHDPPWPAARETGRARSALPGAGQRRAARGSGRRQGASVVREEEEDRGGAAREEGRGRDSVELRPEEEGRRGAPMAGAGREQGRPWPRRREGAEQRGCSGPAAREQRR</sequence>
<comment type="caution">
    <text evidence="2">The sequence shown here is derived from an EMBL/GenBank/DDBJ whole genome shotgun (WGS) entry which is preliminary data.</text>
</comment>
<accession>A0A8T0VK42</accession>
<protein>
    <submittedName>
        <fullName evidence="2">Uncharacterized protein</fullName>
    </submittedName>
</protein>
<feature type="region of interest" description="Disordered" evidence="1">
    <location>
        <begin position="130"/>
        <end position="326"/>
    </location>
</feature>
<dbReference type="EMBL" id="CM029040">
    <property type="protein sequence ID" value="KAG2632903.1"/>
    <property type="molecule type" value="Genomic_DNA"/>
</dbReference>
<feature type="compositionally biased region" description="Low complexity" evidence="1">
    <location>
        <begin position="34"/>
        <end position="49"/>
    </location>
</feature>
<name>A0A8T0VK42_PANVG</name>
<reference evidence="2" key="1">
    <citation type="submission" date="2020-05" db="EMBL/GenBank/DDBJ databases">
        <title>WGS assembly of Panicum virgatum.</title>
        <authorList>
            <person name="Lovell J.T."/>
            <person name="Jenkins J."/>
            <person name="Shu S."/>
            <person name="Juenger T.E."/>
            <person name="Schmutz J."/>
        </authorList>
    </citation>
    <scope>NUCLEOTIDE SEQUENCE</scope>
    <source>
        <strain evidence="2">AP13</strain>
    </source>
</reference>
<feature type="region of interest" description="Disordered" evidence="1">
    <location>
        <begin position="33"/>
        <end position="62"/>
    </location>
</feature>